<feature type="compositionally biased region" description="Polar residues" evidence="1">
    <location>
        <begin position="50"/>
        <end position="66"/>
    </location>
</feature>
<name>A0A510X9T1_9GAMM</name>
<accession>A0A510X9T1</accession>
<evidence type="ECO:0000313" key="2">
    <source>
        <dbReference type="EMBL" id="GEK47771.1"/>
    </source>
</evidence>
<sequence length="73" mass="7700">MRFADHMDIELAGMMAVQMAQARQLTGQPGGHQAGVDNDAGAMHHGQPSAAGSVSAWDTTLESPVTQERRPQG</sequence>
<dbReference type="Proteomes" id="UP000321275">
    <property type="component" value="Unassembled WGS sequence"/>
</dbReference>
<dbReference type="AlphaFoldDB" id="A0A510X9T1"/>
<comment type="caution">
    <text evidence="2">The sequence shown here is derived from an EMBL/GenBank/DDBJ whole genome shotgun (WGS) entry which is preliminary data.</text>
</comment>
<evidence type="ECO:0000256" key="1">
    <source>
        <dbReference type="SAM" id="MobiDB-lite"/>
    </source>
</evidence>
<organism evidence="2 3">
    <name type="scientific">Bisbaumannia pacifica</name>
    <dbReference type="NCBI Taxonomy" id="77098"/>
    <lineage>
        <taxon>Bacteria</taxon>
        <taxon>Pseudomonadati</taxon>
        <taxon>Pseudomonadota</taxon>
        <taxon>Gammaproteobacteria</taxon>
        <taxon>Oceanospirillales</taxon>
        <taxon>Halomonadaceae</taxon>
        <taxon>Bisbaumannia</taxon>
    </lineage>
</organism>
<dbReference type="EMBL" id="BJUK01000021">
    <property type="protein sequence ID" value="GEK47771.1"/>
    <property type="molecule type" value="Genomic_DNA"/>
</dbReference>
<gene>
    <name evidence="2" type="ORF">HPA02_20540</name>
</gene>
<feature type="region of interest" description="Disordered" evidence="1">
    <location>
        <begin position="24"/>
        <end position="73"/>
    </location>
</feature>
<evidence type="ECO:0000313" key="3">
    <source>
        <dbReference type="Proteomes" id="UP000321275"/>
    </source>
</evidence>
<protein>
    <submittedName>
        <fullName evidence="2">Uncharacterized protein</fullName>
    </submittedName>
</protein>
<proteinExistence type="predicted"/>
<reference evidence="2 3" key="1">
    <citation type="submission" date="2019-07" db="EMBL/GenBank/DDBJ databases">
        <title>Whole genome shotgun sequence of Halomonas pacifica NBRC 102220.</title>
        <authorList>
            <person name="Hosoyama A."/>
            <person name="Uohara A."/>
            <person name="Ohji S."/>
            <person name="Ichikawa N."/>
        </authorList>
    </citation>
    <scope>NUCLEOTIDE SEQUENCE [LARGE SCALE GENOMIC DNA]</scope>
    <source>
        <strain evidence="2 3">NBRC 102220</strain>
    </source>
</reference>
<keyword evidence="3" id="KW-1185">Reference proteome</keyword>